<organism evidence="2">
    <name type="scientific">marine sediment metagenome</name>
    <dbReference type="NCBI Taxonomy" id="412755"/>
    <lineage>
        <taxon>unclassified sequences</taxon>
        <taxon>metagenomes</taxon>
        <taxon>ecological metagenomes</taxon>
    </lineage>
</organism>
<accession>X1SJD8</accession>
<protein>
    <submittedName>
        <fullName evidence="2">Uncharacterized protein</fullName>
    </submittedName>
</protein>
<feature type="region of interest" description="Disordered" evidence="1">
    <location>
        <begin position="214"/>
        <end position="235"/>
    </location>
</feature>
<feature type="compositionally biased region" description="Basic and acidic residues" evidence="1">
    <location>
        <begin position="284"/>
        <end position="294"/>
    </location>
</feature>
<sequence>MAEERWGGDELDQEDLAIPQIKLIQNVGSTLARAAGAEPGDFYCELTGEVLKGSEGFDMVVIAMRKSRTYWGRLGFEDEPPECSSLDSKTGWDGTECASCEHRCDAPWLLSAVERRTKCLVNYNLLGINLDSDLPVMIRTTGISAQATKQLYTQLSLNKQVAKGWYKAKVKVTSIPKKSAVGEAFAIKFGKLELLPDEQQKELESRSYQLLRTPAQLPEGLPEEEARPEPLGYTPTGTPFYSVEERDKLMVKEAAPVELSAPGKEEAVPSAEVPAKTPTVIKPEPIKEEKKEPTKALLDLDF</sequence>
<proteinExistence type="predicted"/>
<evidence type="ECO:0000256" key="1">
    <source>
        <dbReference type="SAM" id="MobiDB-lite"/>
    </source>
</evidence>
<comment type="caution">
    <text evidence="2">The sequence shown here is derived from an EMBL/GenBank/DDBJ whole genome shotgun (WGS) entry which is preliminary data.</text>
</comment>
<reference evidence="2" key="1">
    <citation type="journal article" date="2014" name="Front. Microbiol.">
        <title>High frequency of phylogenetically diverse reductive dehalogenase-homologous genes in deep subseafloor sedimentary metagenomes.</title>
        <authorList>
            <person name="Kawai M."/>
            <person name="Futagami T."/>
            <person name="Toyoda A."/>
            <person name="Takaki Y."/>
            <person name="Nishi S."/>
            <person name="Hori S."/>
            <person name="Arai W."/>
            <person name="Tsubouchi T."/>
            <person name="Morono Y."/>
            <person name="Uchiyama I."/>
            <person name="Ito T."/>
            <person name="Fujiyama A."/>
            <person name="Inagaki F."/>
            <person name="Takami H."/>
        </authorList>
    </citation>
    <scope>NUCLEOTIDE SEQUENCE</scope>
    <source>
        <strain evidence="2">Expedition CK06-06</strain>
    </source>
</reference>
<gene>
    <name evidence="2" type="ORF">S12H4_00188</name>
</gene>
<dbReference type="EMBL" id="BARW01000014">
    <property type="protein sequence ID" value="GAI67909.1"/>
    <property type="molecule type" value="Genomic_DNA"/>
</dbReference>
<feature type="region of interest" description="Disordered" evidence="1">
    <location>
        <begin position="257"/>
        <end position="302"/>
    </location>
</feature>
<evidence type="ECO:0000313" key="2">
    <source>
        <dbReference type="EMBL" id="GAI67909.1"/>
    </source>
</evidence>
<dbReference type="AlphaFoldDB" id="X1SJD8"/>
<name>X1SJD8_9ZZZZ</name>
<dbReference type="Pfam" id="PF23977">
    <property type="entry name" value="Pam3_Gp34"/>
    <property type="match status" value="1"/>
</dbReference>
<dbReference type="InterPro" id="IPR056957">
    <property type="entry name" value="Pam3_Gp34-like"/>
</dbReference>